<dbReference type="PANTHER" id="PTHR48048">
    <property type="entry name" value="GLYCOSYLTRANSFERASE"/>
    <property type="match status" value="1"/>
</dbReference>
<dbReference type="SUPFAM" id="SSF53756">
    <property type="entry name" value="UDP-Glycosyltransferase/glycogen phosphorylase"/>
    <property type="match status" value="1"/>
</dbReference>
<dbReference type="FunFam" id="3.40.50.2000:FF:000431">
    <property type="entry name" value="UDP-glycosyltransferase 90A1"/>
    <property type="match status" value="1"/>
</dbReference>
<gene>
    <name evidence="2" type="ORF">Sradi_4157200</name>
</gene>
<reference evidence="2" key="2">
    <citation type="journal article" date="2024" name="Plant">
        <title>Genomic evolution and insights into agronomic trait innovations of Sesamum species.</title>
        <authorList>
            <person name="Miao H."/>
            <person name="Wang L."/>
            <person name="Qu L."/>
            <person name="Liu H."/>
            <person name="Sun Y."/>
            <person name="Le M."/>
            <person name="Wang Q."/>
            <person name="Wei S."/>
            <person name="Zheng Y."/>
            <person name="Lin W."/>
            <person name="Duan Y."/>
            <person name="Cao H."/>
            <person name="Xiong S."/>
            <person name="Wang X."/>
            <person name="Wei L."/>
            <person name="Li C."/>
            <person name="Ma Q."/>
            <person name="Ju M."/>
            <person name="Zhao R."/>
            <person name="Li G."/>
            <person name="Mu C."/>
            <person name="Tian Q."/>
            <person name="Mei H."/>
            <person name="Zhang T."/>
            <person name="Gao T."/>
            <person name="Zhang H."/>
        </authorList>
    </citation>
    <scope>NUCLEOTIDE SEQUENCE</scope>
    <source>
        <strain evidence="2">G02</strain>
    </source>
</reference>
<comment type="caution">
    <text evidence="2">The sequence shown here is derived from an EMBL/GenBank/DDBJ whole genome shotgun (WGS) entry which is preliminary data.</text>
</comment>
<accession>A0AAW2P4K1</accession>
<dbReference type="AlphaFoldDB" id="A0AAW2P4K1"/>
<evidence type="ECO:0000256" key="1">
    <source>
        <dbReference type="ARBA" id="ARBA00022679"/>
    </source>
</evidence>
<dbReference type="Gene3D" id="3.40.50.2000">
    <property type="entry name" value="Glycogen Phosphorylase B"/>
    <property type="match status" value="2"/>
</dbReference>
<dbReference type="PANTHER" id="PTHR48048:SF88">
    <property type="entry name" value="GLYCOSYLTRANSFERASE"/>
    <property type="match status" value="1"/>
</dbReference>
<dbReference type="InterPro" id="IPR050481">
    <property type="entry name" value="UDP-glycosyltransf_plant"/>
</dbReference>
<dbReference type="EMBL" id="JACGWJ010000018">
    <property type="protein sequence ID" value="KAL0350080.1"/>
    <property type="molecule type" value="Genomic_DNA"/>
</dbReference>
<proteinExistence type="predicted"/>
<evidence type="ECO:0000313" key="2">
    <source>
        <dbReference type="EMBL" id="KAL0350080.1"/>
    </source>
</evidence>
<dbReference type="InterPro" id="IPR002213">
    <property type="entry name" value="UDP_glucos_trans"/>
</dbReference>
<dbReference type="Pfam" id="PF00201">
    <property type="entry name" value="UDPGT"/>
    <property type="match status" value="1"/>
</dbReference>
<sequence>MAVLSHPAGGGFVSHSGWNSTLESLWWGVPMAVWPLAAEQQANAFLLVKEIEMAVEIKIDYNKDNNVIVGSEMIETAIRQLMEPENGVRLKVRALKEKSRLALMEGGSSFNYMKRFIENVMDDVS</sequence>
<keyword evidence="1" id="KW-0808">Transferase</keyword>
<reference evidence="2" key="1">
    <citation type="submission" date="2020-06" db="EMBL/GenBank/DDBJ databases">
        <authorList>
            <person name="Li T."/>
            <person name="Hu X."/>
            <person name="Zhang T."/>
            <person name="Song X."/>
            <person name="Zhang H."/>
            <person name="Dai N."/>
            <person name="Sheng W."/>
            <person name="Hou X."/>
            <person name="Wei L."/>
        </authorList>
    </citation>
    <scope>NUCLEOTIDE SEQUENCE</scope>
    <source>
        <strain evidence="2">G02</strain>
        <tissue evidence="2">Leaf</tissue>
    </source>
</reference>
<organism evidence="2">
    <name type="scientific">Sesamum radiatum</name>
    <name type="common">Black benniseed</name>
    <dbReference type="NCBI Taxonomy" id="300843"/>
    <lineage>
        <taxon>Eukaryota</taxon>
        <taxon>Viridiplantae</taxon>
        <taxon>Streptophyta</taxon>
        <taxon>Embryophyta</taxon>
        <taxon>Tracheophyta</taxon>
        <taxon>Spermatophyta</taxon>
        <taxon>Magnoliopsida</taxon>
        <taxon>eudicotyledons</taxon>
        <taxon>Gunneridae</taxon>
        <taxon>Pentapetalae</taxon>
        <taxon>asterids</taxon>
        <taxon>lamiids</taxon>
        <taxon>Lamiales</taxon>
        <taxon>Pedaliaceae</taxon>
        <taxon>Sesamum</taxon>
    </lineage>
</organism>
<protein>
    <submittedName>
        <fullName evidence="2">UDP-glycosyltransferase 71A16</fullName>
    </submittedName>
</protein>
<dbReference type="GO" id="GO:0035251">
    <property type="term" value="F:UDP-glucosyltransferase activity"/>
    <property type="evidence" value="ECO:0007669"/>
    <property type="project" value="InterPro"/>
</dbReference>
<name>A0AAW2P4K1_SESRA</name>